<dbReference type="EMBL" id="JAIGNQ010000001">
    <property type="protein sequence ID" value="MBX7486922.1"/>
    <property type="molecule type" value="Genomic_DNA"/>
</dbReference>
<dbReference type="SUPFAM" id="SSF140736">
    <property type="entry name" value="Rv1873-like"/>
    <property type="match status" value="1"/>
</dbReference>
<dbReference type="Proteomes" id="UP000776651">
    <property type="component" value="Unassembled WGS sequence"/>
</dbReference>
<sequence length="147" mass="16241">MSTKTTERSEFAHFLNAQDGGAYDAALAELREGKKVGHWMWFIFPQIAGLGSSANARRFALADKSEATSYCTHDELGPRLFEATEAMLDWAGTMSAEDILGPVDALKFRSCMTLFELACGDEDAQVFSEALEQFYDGERDPLTLAKL</sequence>
<protein>
    <submittedName>
        <fullName evidence="1">DUF1810 domain-containing protein</fullName>
    </submittedName>
</protein>
<dbReference type="InterPro" id="IPR036287">
    <property type="entry name" value="Rv1873-like_sf"/>
</dbReference>
<evidence type="ECO:0000313" key="2">
    <source>
        <dbReference type="Proteomes" id="UP000776651"/>
    </source>
</evidence>
<proteinExistence type="predicted"/>
<name>A0ABS7JA81_9SPHN</name>
<organism evidence="1 2">
    <name type="scientific">Qipengyuania pacifica</name>
    <dbReference type="NCBI Taxonomy" id="2860199"/>
    <lineage>
        <taxon>Bacteria</taxon>
        <taxon>Pseudomonadati</taxon>
        <taxon>Pseudomonadota</taxon>
        <taxon>Alphaproteobacteria</taxon>
        <taxon>Sphingomonadales</taxon>
        <taxon>Erythrobacteraceae</taxon>
        <taxon>Qipengyuania</taxon>
    </lineage>
</organism>
<accession>A0ABS7JA81</accession>
<dbReference type="Gene3D" id="1.25.40.380">
    <property type="entry name" value="Protein of unknown function DUF1810"/>
    <property type="match status" value="1"/>
</dbReference>
<dbReference type="Pfam" id="PF08837">
    <property type="entry name" value="DUF1810"/>
    <property type="match status" value="1"/>
</dbReference>
<dbReference type="InterPro" id="IPR014937">
    <property type="entry name" value="DUF1810"/>
</dbReference>
<dbReference type="RefSeq" id="WP_221596223.1">
    <property type="nucleotide sequence ID" value="NZ_JAIGNQ010000001.1"/>
</dbReference>
<evidence type="ECO:0000313" key="1">
    <source>
        <dbReference type="EMBL" id="MBX7486922.1"/>
    </source>
</evidence>
<gene>
    <name evidence="1" type="ORF">K3177_00185</name>
</gene>
<keyword evidence="2" id="KW-1185">Reference proteome</keyword>
<reference evidence="1 2" key="1">
    <citation type="submission" date="2021-08" db="EMBL/GenBank/DDBJ databases">
        <title>Comparative Genomics Analysis of the Genus Qipengyuania Reveals Extensive Genetic Diversity and Metabolic Versatility, Including the Description of Fifteen Novel Species.</title>
        <authorList>
            <person name="Liu Y."/>
        </authorList>
    </citation>
    <scope>NUCLEOTIDE SEQUENCE [LARGE SCALE GENOMIC DNA]</scope>
    <source>
        <strain evidence="1 2">GH25</strain>
    </source>
</reference>
<comment type="caution">
    <text evidence="1">The sequence shown here is derived from an EMBL/GenBank/DDBJ whole genome shotgun (WGS) entry which is preliminary data.</text>
</comment>